<dbReference type="RefSeq" id="WP_023845143.1">
    <property type="nucleotide sequence ID" value="NZ_AZAJ01000001.1"/>
</dbReference>
<keyword evidence="1" id="KW-0812">Transmembrane</keyword>
<evidence type="ECO:0000256" key="1">
    <source>
        <dbReference type="SAM" id="Phobius"/>
    </source>
</evidence>
<gene>
    <name evidence="2" type="ORF">MettiDRAFT_1453</name>
</gene>
<feature type="transmembrane region" description="Helical" evidence="1">
    <location>
        <begin position="83"/>
        <end position="111"/>
    </location>
</feature>
<feature type="transmembrane region" description="Helical" evidence="1">
    <location>
        <begin position="228"/>
        <end position="261"/>
    </location>
</feature>
<proteinExistence type="predicted"/>
<dbReference type="STRING" id="1090322.MettiDRAFT_1453"/>
<dbReference type="Pfam" id="PF01944">
    <property type="entry name" value="SpoIIM"/>
    <property type="match status" value="1"/>
</dbReference>
<keyword evidence="3" id="KW-1185">Reference proteome</keyword>
<dbReference type="Proteomes" id="UP000019483">
    <property type="component" value="Unassembled WGS sequence"/>
</dbReference>
<dbReference type="OrthoDB" id="86288at2157"/>
<name>W9DWE4_METTI</name>
<reference evidence="2 3" key="1">
    <citation type="submission" date="2013-08" db="EMBL/GenBank/DDBJ databases">
        <authorList>
            <consortium name="DOE Joint Genome Institute"/>
            <person name="Eisen J."/>
            <person name="Huntemann M."/>
            <person name="Han J."/>
            <person name="Chen A."/>
            <person name="Kyrpides N."/>
            <person name="Mavromatis K."/>
            <person name="Markowitz V."/>
            <person name="Palaniappan K."/>
            <person name="Ivanova N."/>
            <person name="Schaumberg A."/>
            <person name="Pati A."/>
            <person name="Liolios K."/>
            <person name="Nordberg H.P."/>
            <person name="Cantor M.N."/>
            <person name="Hua S.X."/>
            <person name="Woyke T."/>
        </authorList>
    </citation>
    <scope>NUCLEOTIDE SEQUENCE [LARGE SCALE GENOMIC DNA]</scope>
    <source>
        <strain evidence="2 3">DSM 2278</strain>
    </source>
</reference>
<sequence length="344" mass="38583">MRSGEYKNMNSFSIGAKDIVWTCKVFLLSVFFAFILAIVAYTLTFLTPEPEPASEVVSEVIMSTASAATSKVAVTSVYINPMWAIFFFNSLAACCAIIGTGLFMMVHKLLIGDIAMRPKNRYYAGLSILMEKTMMPLYKVLMRIASALDPDMLEIKSENNEKVDTIWQYCGYGKYEYRMFSYMLPYTVPLLILLVNGTIMGILLAYFTFNGALTGFELFGEKGIVLGLFYNVVYFFISIIPHGIIEIPALLVAAAVGYHFAHIQAQDVIKNKLFTGDEIESLLKDTEYIFETTKEYLFLSYTWKMAALIVLTLLLAAYIETYVTLGIVDKVMGSIDGILEPYLA</sequence>
<dbReference type="AlphaFoldDB" id="W9DWE4"/>
<keyword evidence="1" id="KW-0472">Membrane</keyword>
<feature type="transmembrane region" description="Helical" evidence="1">
    <location>
        <begin position="21"/>
        <end position="43"/>
    </location>
</feature>
<dbReference type="EMBL" id="AZAJ01000001">
    <property type="protein sequence ID" value="ETA68007.1"/>
    <property type="molecule type" value="Genomic_DNA"/>
</dbReference>
<accession>W9DWE4</accession>
<protein>
    <submittedName>
        <fullName evidence="2">Putative membrane protein</fullName>
    </submittedName>
</protein>
<organism evidence="2 3">
    <name type="scientific">Methanolobus tindarius DSM 2278</name>
    <dbReference type="NCBI Taxonomy" id="1090322"/>
    <lineage>
        <taxon>Archaea</taxon>
        <taxon>Methanobacteriati</taxon>
        <taxon>Methanobacteriota</taxon>
        <taxon>Stenosarchaea group</taxon>
        <taxon>Methanomicrobia</taxon>
        <taxon>Methanosarcinales</taxon>
        <taxon>Methanosarcinaceae</taxon>
        <taxon>Methanolobus</taxon>
    </lineage>
</organism>
<feature type="transmembrane region" description="Helical" evidence="1">
    <location>
        <begin position="296"/>
        <end position="319"/>
    </location>
</feature>
<keyword evidence="1" id="KW-1133">Transmembrane helix</keyword>
<evidence type="ECO:0000313" key="3">
    <source>
        <dbReference type="Proteomes" id="UP000019483"/>
    </source>
</evidence>
<evidence type="ECO:0000313" key="2">
    <source>
        <dbReference type="EMBL" id="ETA68007.1"/>
    </source>
</evidence>
<dbReference type="InterPro" id="IPR002798">
    <property type="entry name" value="SpoIIM-like"/>
</dbReference>
<feature type="transmembrane region" description="Helical" evidence="1">
    <location>
        <begin position="184"/>
        <end position="208"/>
    </location>
</feature>
<comment type="caution">
    <text evidence="2">The sequence shown here is derived from an EMBL/GenBank/DDBJ whole genome shotgun (WGS) entry which is preliminary data.</text>
</comment>